<dbReference type="InterPro" id="IPR020275">
    <property type="entry name" value="DUF5592"/>
</dbReference>
<gene>
    <name evidence="2" type="ORF">GLW04_19260</name>
</gene>
<proteinExistence type="predicted"/>
<keyword evidence="1" id="KW-0812">Transmembrane</keyword>
<reference evidence="2 3" key="1">
    <citation type="submission" date="2019-11" db="EMBL/GenBank/DDBJ databases">
        <title>Genome sequences of 17 halophilic strains isolated from different environments.</title>
        <authorList>
            <person name="Furrow R.E."/>
        </authorList>
    </citation>
    <scope>NUCLEOTIDE SEQUENCE [LARGE SCALE GENOMIC DNA]</scope>
    <source>
        <strain evidence="2 3">22511_23_Filter</strain>
    </source>
</reference>
<dbReference type="EMBL" id="WMET01000011">
    <property type="protein sequence ID" value="MYL22016.1"/>
    <property type="molecule type" value="Genomic_DNA"/>
</dbReference>
<protein>
    <recommendedName>
        <fullName evidence="4">PrgI family protein</fullName>
    </recommendedName>
</protein>
<dbReference type="RefSeq" id="WP_160839932.1">
    <property type="nucleotide sequence ID" value="NZ_WMET01000011.1"/>
</dbReference>
<feature type="transmembrane region" description="Helical" evidence="1">
    <location>
        <begin position="45"/>
        <end position="63"/>
    </location>
</feature>
<sequence>MANYRIPKNVTSELKINKALYLTDLAILVGLLLLTFVLSNVVHSSFTWLFYGFMIIVAGLMIVRPATNPKKRMYEAIYLSLRRRKDTYVAIDYEVDETDENNEIVGED</sequence>
<evidence type="ECO:0008006" key="4">
    <source>
        <dbReference type="Google" id="ProtNLM"/>
    </source>
</evidence>
<dbReference type="OrthoDB" id="1937188at2"/>
<organism evidence="2 3">
    <name type="scientific">Halobacillus litoralis</name>
    <dbReference type="NCBI Taxonomy" id="45668"/>
    <lineage>
        <taxon>Bacteria</taxon>
        <taxon>Bacillati</taxon>
        <taxon>Bacillota</taxon>
        <taxon>Bacilli</taxon>
        <taxon>Bacillales</taxon>
        <taxon>Bacillaceae</taxon>
        <taxon>Halobacillus</taxon>
    </lineage>
</organism>
<comment type="caution">
    <text evidence="2">The sequence shown here is derived from an EMBL/GenBank/DDBJ whole genome shotgun (WGS) entry which is preliminary data.</text>
</comment>
<feature type="transmembrane region" description="Helical" evidence="1">
    <location>
        <begin position="20"/>
        <end position="39"/>
    </location>
</feature>
<name>A0A845DXB2_9BACI</name>
<evidence type="ECO:0000256" key="1">
    <source>
        <dbReference type="SAM" id="Phobius"/>
    </source>
</evidence>
<evidence type="ECO:0000313" key="2">
    <source>
        <dbReference type="EMBL" id="MYL22016.1"/>
    </source>
</evidence>
<dbReference type="AlphaFoldDB" id="A0A845DXB2"/>
<evidence type="ECO:0000313" key="3">
    <source>
        <dbReference type="Proteomes" id="UP000460949"/>
    </source>
</evidence>
<keyword evidence="1" id="KW-1133">Transmembrane helix</keyword>
<dbReference type="Pfam" id="PF17332">
    <property type="entry name" value="DUF5592"/>
    <property type="match status" value="1"/>
</dbReference>
<keyword evidence="1" id="KW-0472">Membrane</keyword>
<accession>A0A845DXB2</accession>
<dbReference type="Proteomes" id="UP000460949">
    <property type="component" value="Unassembled WGS sequence"/>
</dbReference>